<sequence length="216" mass="24274">MDDIPSHKNASLSEIIYAQLKTRLMLGAYLPGDRLSMRKLATEFGTSPMPVREALKRLTSEHAIESAAAKAYNIPKLSNKRAADLFYLRGLLEVAALEAAYDALTPDIIGELSALSDRMLAHLKLRDFPAYMSDNHRFHFLIYGQVGNPDMVFMIQQLWMQTGPSLHLGLQQSSSPAENWNTEHIRFLQAIRASDRQGAVTSMRDDVAWGQDFYST</sequence>
<dbReference type="AlphaFoldDB" id="A0A1X6ZQP9"/>
<dbReference type="GO" id="GO:0003677">
    <property type="term" value="F:DNA binding"/>
    <property type="evidence" value="ECO:0007669"/>
    <property type="project" value="UniProtKB-KW"/>
</dbReference>
<dbReference type="InterPro" id="IPR008920">
    <property type="entry name" value="TF_FadR/GntR_C"/>
</dbReference>
<evidence type="ECO:0000256" key="3">
    <source>
        <dbReference type="ARBA" id="ARBA00023163"/>
    </source>
</evidence>
<dbReference type="Gene3D" id="1.10.10.10">
    <property type="entry name" value="Winged helix-like DNA-binding domain superfamily/Winged helix DNA-binding domain"/>
    <property type="match status" value="1"/>
</dbReference>
<dbReference type="OrthoDB" id="9815654at2"/>
<dbReference type="CDD" id="cd07377">
    <property type="entry name" value="WHTH_GntR"/>
    <property type="match status" value="1"/>
</dbReference>
<dbReference type="InterPro" id="IPR011711">
    <property type="entry name" value="GntR_C"/>
</dbReference>
<evidence type="ECO:0000256" key="1">
    <source>
        <dbReference type="ARBA" id="ARBA00023015"/>
    </source>
</evidence>
<proteinExistence type="predicted"/>
<evidence type="ECO:0000256" key="2">
    <source>
        <dbReference type="ARBA" id="ARBA00023125"/>
    </source>
</evidence>
<dbReference type="Proteomes" id="UP000193061">
    <property type="component" value="Unassembled WGS sequence"/>
</dbReference>
<dbReference type="PANTHER" id="PTHR43537:SF39">
    <property type="entry name" value="HTH-TYPE TRANSCRIPTIONAL REGULATOR MCBR"/>
    <property type="match status" value="1"/>
</dbReference>
<protein>
    <submittedName>
        <fullName evidence="5">HTH-type transcriptional regulator McbR</fullName>
    </submittedName>
</protein>
<accession>A0A1X6ZQP9</accession>
<evidence type="ECO:0000313" key="6">
    <source>
        <dbReference type="Proteomes" id="UP000193061"/>
    </source>
</evidence>
<keyword evidence="2" id="KW-0238">DNA-binding</keyword>
<dbReference type="PANTHER" id="PTHR43537">
    <property type="entry name" value="TRANSCRIPTIONAL REGULATOR, GNTR FAMILY"/>
    <property type="match status" value="1"/>
</dbReference>
<keyword evidence="6" id="KW-1185">Reference proteome</keyword>
<keyword evidence="3" id="KW-0804">Transcription</keyword>
<dbReference type="Pfam" id="PF00392">
    <property type="entry name" value="GntR"/>
    <property type="match status" value="1"/>
</dbReference>
<dbReference type="SMART" id="SM00345">
    <property type="entry name" value="HTH_GNTR"/>
    <property type="match status" value="1"/>
</dbReference>
<dbReference type="GO" id="GO:0003700">
    <property type="term" value="F:DNA-binding transcription factor activity"/>
    <property type="evidence" value="ECO:0007669"/>
    <property type="project" value="InterPro"/>
</dbReference>
<dbReference type="RefSeq" id="WP_085806636.1">
    <property type="nucleotide sequence ID" value="NZ_FWFX01000010.1"/>
</dbReference>
<organism evidence="5 6">
    <name type="scientific">Roseovarius albus</name>
    <dbReference type="NCBI Taxonomy" id="1247867"/>
    <lineage>
        <taxon>Bacteria</taxon>
        <taxon>Pseudomonadati</taxon>
        <taxon>Pseudomonadota</taxon>
        <taxon>Alphaproteobacteria</taxon>
        <taxon>Rhodobacterales</taxon>
        <taxon>Roseobacteraceae</taxon>
        <taxon>Roseovarius</taxon>
    </lineage>
</organism>
<feature type="domain" description="HTH gntR-type" evidence="4">
    <location>
        <begin position="10"/>
        <end position="77"/>
    </location>
</feature>
<evidence type="ECO:0000259" key="4">
    <source>
        <dbReference type="PROSITE" id="PS50949"/>
    </source>
</evidence>
<dbReference type="EMBL" id="FWFX01000010">
    <property type="protein sequence ID" value="SLN58533.1"/>
    <property type="molecule type" value="Genomic_DNA"/>
</dbReference>
<dbReference type="SMART" id="SM00895">
    <property type="entry name" value="FCD"/>
    <property type="match status" value="1"/>
</dbReference>
<dbReference type="PROSITE" id="PS50949">
    <property type="entry name" value="HTH_GNTR"/>
    <property type="match status" value="1"/>
</dbReference>
<dbReference type="Gene3D" id="1.20.120.530">
    <property type="entry name" value="GntR ligand-binding domain-like"/>
    <property type="match status" value="1"/>
</dbReference>
<dbReference type="Pfam" id="PF07729">
    <property type="entry name" value="FCD"/>
    <property type="match status" value="1"/>
</dbReference>
<keyword evidence="1" id="KW-0805">Transcription regulation</keyword>
<dbReference type="InterPro" id="IPR036388">
    <property type="entry name" value="WH-like_DNA-bd_sf"/>
</dbReference>
<name>A0A1X6ZQP9_9RHOB</name>
<dbReference type="InterPro" id="IPR000524">
    <property type="entry name" value="Tscrpt_reg_HTH_GntR"/>
</dbReference>
<dbReference type="SUPFAM" id="SSF48008">
    <property type="entry name" value="GntR ligand-binding domain-like"/>
    <property type="match status" value="1"/>
</dbReference>
<evidence type="ECO:0000313" key="5">
    <source>
        <dbReference type="EMBL" id="SLN58533.1"/>
    </source>
</evidence>
<reference evidence="5 6" key="1">
    <citation type="submission" date="2017-03" db="EMBL/GenBank/DDBJ databases">
        <authorList>
            <person name="Afonso C.L."/>
            <person name="Miller P.J."/>
            <person name="Scott M.A."/>
            <person name="Spackman E."/>
            <person name="Goraichik I."/>
            <person name="Dimitrov K.M."/>
            <person name="Suarez D.L."/>
            <person name="Swayne D.E."/>
        </authorList>
    </citation>
    <scope>NUCLEOTIDE SEQUENCE [LARGE SCALE GENOMIC DNA]</scope>
    <source>
        <strain evidence="5 6">CECT 7450</strain>
    </source>
</reference>
<dbReference type="SUPFAM" id="SSF46785">
    <property type="entry name" value="Winged helix' DNA-binding domain"/>
    <property type="match status" value="1"/>
</dbReference>
<gene>
    <name evidence="5" type="primary">mcbR_4</name>
    <name evidence="5" type="ORF">ROA7450_03016</name>
</gene>
<dbReference type="InterPro" id="IPR036390">
    <property type="entry name" value="WH_DNA-bd_sf"/>
</dbReference>